<comment type="similarity">
    <text evidence="4">Belongs to the RTC4 family.</text>
</comment>
<accession>G3BAJ8</accession>
<evidence type="ECO:0000313" key="11">
    <source>
        <dbReference type="Proteomes" id="UP000000707"/>
    </source>
</evidence>
<name>G3BAJ8_CANTC</name>
<dbReference type="GeneID" id="18250384"/>
<dbReference type="HOGENOM" id="CLU_769459_0_0_1"/>
<dbReference type="OrthoDB" id="128308at2759"/>
<evidence type="ECO:0000256" key="1">
    <source>
        <dbReference type="ARBA" id="ARBA00002738"/>
    </source>
</evidence>
<keyword evidence="11" id="KW-1185">Reference proteome</keyword>
<comment type="subcellular location">
    <subcellularLocation>
        <location evidence="3">Cytoplasm</location>
    </subcellularLocation>
    <subcellularLocation>
        <location evidence="2">Nucleus</location>
    </subcellularLocation>
</comment>
<feature type="region of interest" description="Disordered" evidence="8">
    <location>
        <begin position="1"/>
        <end position="139"/>
    </location>
</feature>
<dbReference type="GO" id="GO:0005737">
    <property type="term" value="C:cytoplasm"/>
    <property type="evidence" value="ECO:0007669"/>
    <property type="project" value="UniProtKB-SubCell"/>
</dbReference>
<dbReference type="InterPro" id="IPR039024">
    <property type="entry name" value="RTC4"/>
</dbReference>
<evidence type="ECO:0000313" key="10">
    <source>
        <dbReference type="EMBL" id="EGV61420.1"/>
    </source>
</evidence>
<feature type="compositionally biased region" description="Basic and acidic residues" evidence="8">
    <location>
        <begin position="50"/>
        <end position="66"/>
    </location>
</feature>
<evidence type="ECO:0000256" key="7">
    <source>
        <dbReference type="ARBA" id="ARBA00023242"/>
    </source>
</evidence>
<dbReference type="PANTHER" id="PTHR41391:SF1">
    <property type="entry name" value="RESTRICTION OF TELOMERE CAPPING PROTEIN 4"/>
    <property type="match status" value="1"/>
</dbReference>
<dbReference type="Pfam" id="PF14474">
    <property type="entry name" value="RTC4"/>
    <property type="match status" value="1"/>
</dbReference>
<evidence type="ECO:0000256" key="6">
    <source>
        <dbReference type="ARBA" id="ARBA00022490"/>
    </source>
</evidence>
<feature type="compositionally biased region" description="Polar residues" evidence="8">
    <location>
        <begin position="30"/>
        <end position="42"/>
    </location>
</feature>
<keyword evidence="7" id="KW-0539">Nucleus</keyword>
<protein>
    <recommendedName>
        <fullName evidence="5">Restriction of telomere capping protein 4</fullName>
    </recommendedName>
</protein>
<dbReference type="SMART" id="SM01312">
    <property type="entry name" value="RTC4"/>
    <property type="match status" value="1"/>
</dbReference>
<dbReference type="Proteomes" id="UP000000707">
    <property type="component" value="Unassembled WGS sequence"/>
</dbReference>
<feature type="compositionally biased region" description="Polar residues" evidence="8">
    <location>
        <begin position="94"/>
        <end position="109"/>
    </location>
</feature>
<reference evidence="10 11" key="1">
    <citation type="journal article" date="2011" name="Proc. Natl. Acad. Sci. U.S.A.">
        <title>Comparative genomics of xylose-fermenting fungi for enhanced biofuel production.</title>
        <authorList>
            <person name="Wohlbach D.J."/>
            <person name="Kuo A."/>
            <person name="Sato T.K."/>
            <person name="Potts K.M."/>
            <person name="Salamov A.A."/>
            <person name="LaButti K.M."/>
            <person name="Sun H."/>
            <person name="Clum A."/>
            <person name="Pangilinan J.L."/>
            <person name="Lindquist E.A."/>
            <person name="Lucas S."/>
            <person name="Lapidus A."/>
            <person name="Jin M."/>
            <person name="Gunawan C."/>
            <person name="Balan V."/>
            <person name="Dale B.E."/>
            <person name="Jeffries T.W."/>
            <person name="Zinkel R."/>
            <person name="Barry K.W."/>
            <person name="Grigoriev I.V."/>
            <person name="Gasch A.P."/>
        </authorList>
    </citation>
    <scope>NUCLEOTIDE SEQUENCE [LARGE SCALE GENOMIC DNA]</scope>
    <source>
        <strain evidence="11">ATCC 10573 / BCRC 21748 / CBS 615 / JCM 9827 / NBRC 10315 / NRRL Y-1498 / VKM Y-70</strain>
    </source>
</reference>
<proteinExistence type="inferred from homology"/>
<feature type="domain" description="Restriction of telomere capping protein 4 C-terminal" evidence="9">
    <location>
        <begin position="193"/>
        <end position="317"/>
    </location>
</feature>
<evidence type="ECO:0000256" key="4">
    <source>
        <dbReference type="ARBA" id="ARBA00009461"/>
    </source>
</evidence>
<feature type="compositionally biased region" description="Polar residues" evidence="8">
    <location>
        <begin position="67"/>
        <end position="80"/>
    </location>
</feature>
<dbReference type="EMBL" id="GL996527">
    <property type="protein sequence ID" value="EGV61420.1"/>
    <property type="molecule type" value="Genomic_DNA"/>
</dbReference>
<evidence type="ECO:0000256" key="8">
    <source>
        <dbReference type="SAM" id="MobiDB-lite"/>
    </source>
</evidence>
<dbReference type="PANTHER" id="PTHR41391">
    <property type="entry name" value="RESTRICTION OF TELOMERE CAPPING PROTEIN 4"/>
    <property type="match status" value="1"/>
</dbReference>
<evidence type="ECO:0000256" key="5">
    <source>
        <dbReference type="ARBA" id="ARBA00015162"/>
    </source>
</evidence>
<sequence length="360" mass="41269">MSENKYPSIHRQRASPNAKAIKIKDPKKSSIFNSDTNSSDYSSPKRKKQRFLENLKQHNKLPDTFKDATSSSGTWNYIPTSDSEDSDGLDDLLINTNGIVSENQNSSSRPKTEAKDLAESTELTPPRPQPLASTPRKTALPAKQDVLDTIFDQQVDLEEVKTRFESMNIPPVTNSKFELRHRTDKYLDSIPKFLKGTKPMSYFYDLAKESRMAAPHETMRQRDKYNIRWEIFYGGYYGLKRQMYVASVILDTYRDLITKTSSKNATVAFWGPEDFCKYVLANEIILRFIMEDYECSFSRAEEIIKETSEYGTSVTDSIDFDDDVTEETNTLELPEVVPKSKPEPTKLIKISDLFDDSDDD</sequence>
<dbReference type="InterPro" id="IPR028094">
    <property type="entry name" value="RTC4_C"/>
</dbReference>
<evidence type="ECO:0000256" key="3">
    <source>
        <dbReference type="ARBA" id="ARBA00004496"/>
    </source>
</evidence>
<evidence type="ECO:0000259" key="9">
    <source>
        <dbReference type="SMART" id="SM01312"/>
    </source>
</evidence>
<dbReference type="AlphaFoldDB" id="G3BAJ8"/>
<keyword evidence="6" id="KW-0963">Cytoplasm</keyword>
<comment type="function">
    <text evidence="1">May be involved in a process influencing telomere capping.</text>
</comment>
<gene>
    <name evidence="10" type="ORF">CANTEDRAFT_94326</name>
</gene>
<dbReference type="GO" id="GO:0005634">
    <property type="term" value="C:nucleus"/>
    <property type="evidence" value="ECO:0007669"/>
    <property type="project" value="UniProtKB-SubCell"/>
</dbReference>
<dbReference type="eggNOG" id="ENOG502S1RG">
    <property type="taxonomic scope" value="Eukaryota"/>
</dbReference>
<dbReference type="KEGG" id="cten:18250384"/>
<organism evidence="11">
    <name type="scientific">Candida tenuis (strain ATCC 10573 / BCRC 21748 / CBS 615 / JCM 9827 / NBRC 10315 / NRRL Y-1498 / VKM Y-70)</name>
    <name type="common">Yeast</name>
    <name type="synonym">Yamadazyma tenuis</name>
    <dbReference type="NCBI Taxonomy" id="590646"/>
    <lineage>
        <taxon>Eukaryota</taxon>
        <taxon>Fungi</taxon>
        <taxon>Dikarya</taxon>
        <taxon>Ascomycota</taxon>
        <taxon>Saccharomycotina</taxon>
        <taxon>Pichiomycetes</taxon>
        <taxon>Debaryomycetaceae</taxon>
        <taxon>Yamadazyma</taxon>
    </lineage>
</organism>
<evidence type="ECO:0000256" key="2">
    <source>
        <dbReference type="ARBA" id="ARBA00004123"/>
    </source>
</evidence>